<dbReference type="PANTHER" id="PTHR43585:SF2">
    <property type="entry name" value="ATP-GRASP ENZYME FSQD"/>
    <property type="match status" value="1"/>
</dbReference>
<dbReference type="Gene3D" id="3.40.50.20">
    <property type="match status" value="1"/>
</dbReference>
<dbReference type="SUPFAM" id="SSF56059">
    <property type="entry name" value="Glutathione synthetase ATP-binding domain-like"/>
    <property type="match status" value="1"/>
</dbReference>
<keyword evidence="7" id="KW-1185">Reference proteome</keyword>
<keyword evidence="1" id="KW-0436">Ligase</keyword>
<dbReference type="PANTHER" id="PTHR43585">
    <property type="entry name" value="FUMIPYRROLE BIOSYNTHESIS PROTEIN C"/>
    <property type="match status" value="1"/>
</dbReference>
<dbReference type="InterPro" id="IPR041472">
    <property type="entry name" value="BL00235/CARNS1_N"/>
</dbReference>
<dbReference type="InterPro" id="IPR013815">
    <property type="entry name" value="ATP_grasp_subdomain_1"/>
</dbReference>
<accession>A0A1H9JVZ5</accession>
<dbReference type="GO" id="GO:0016874">
    <property type="term" value="F:ligase activity"/>
    <property type="evidence" value="ECO:0007669"/>
    <property type="project" value="UniProtKB-KW"/>
</dbReference>
<dbReference type="InterPro" id="IPR011761">
    <property type="entry name" value="ATP-grasp"/>
</dbReference>
<dbReference type="Pfam" id="PF18130">
    <property type="entry name" value="ATPgrasp_N"/>
    <property type="match status" value="1"/>
</dbReference>
<reference evidence="6 7" key="1">
    <citation type="submission" date="2016-10" db="EMBL/GenBank/DDBJ databases">
        <authorList>
            <person name="de Groot N.N."/>
        </authorList>
    </citation>
    <scope>NUCLEOTIDE SEQUENCE [LARGE SCALE GENOMIC DNA]</scope>
    <source>
        <strain evidence="6 7">CGMCC 4.3519</strain>
    </source>
</reference>
<evidence type="ECO:0000313" key="6">
    <source>
        <dbReference type="EMBL" id="SEQ91009.1"/>
    </source>
</evidence>
<dbReference type="Gene3D" id="3.30.470.20">
    <property type="entry name" value="ATP-grasp fold, B domain"/>
    <property type="match status" value="1"/>
</dbReference>
<dbReference type="Gene3D" id="3.30.1490.20">
    <property type="entry name" value="ATP-grasp fold, A domain"/>
    <property type="match status" value="1"/>
</dbReference>
<name>A0A1H9JVZ5_9ACTN</name>
<evidence type="ECO:0000256" key="1">
    <source>
        <dbReference type="ARBA" id="ARBA00022598"/>
    </source>
</evidence>
<protein>
    <submittedName>
        <fullName evidence="6">Biotin carboxylase</fullName>
    </submittedName>
</protein>
<evidence type="ECO:0000313" key="7">
    <source>
        <dbReference type="Proteomes" id="UP000199055"/>
    </source>
</evidence>
<dbReference type="GO" id="GO:0005524">
    <property type="term" value="F:ATP binding"/>
    <property type="evidence" value="ECO:0007669"/>
    <property type="project" value="UniProtKB-UniRule"/>
</dbReference>
<dbReference type="AlphaFoldDB" id="A0A1H9JVZ5"/>
<evidence type="ECO:0000256" key="3">
    <source>
        <dbReference type="ARBA" id="ARBA00022840"/>
    </source>
</evidence>
<dbReference type="Pfam" id="PF13535">
    <property type="entry name" value="ATP-grasp_4"/>
    <property type="match status" value="1"/>
</dbReference>
<proteinExistence type="predicted"/>
<dbReference type="STRING" id="403935.SAMN05216481_11990"/>
<evidence type="ECO:0000256" key="4">
    <source>
        <dbReference type="PROSITE-ProRule" id="PRU00409"/>
    </source>
</evidence>
<sequence>MPDATVLIIEPESSGIDLIPAALGLGFGVHVVDRRAVHELPSAVRDAVAAGKAAHLRVDTRSAGAVADAAAALARRTEVAAVVAAFEYAVPVASAVAERLGLPGITPRSAELLRDKRKMKQALSVAGVRVAHGVSLAAERADDKALRHVARRVGFPAVVKPVNGCGSLRVRRVEGLGELRNQVELSRRDPIDDMGVSLGNLLLVEAYVTGPEVSVEGYVADGTVRIVAVTEKQLGPEPHFVEIGHVVDAGLEPGVRADVERVARAAVEALGTHVGAFHLEARLTPTGPVVIEVAARLGGDRIQELVSAAYGFDLPRAMIEALAGLPVTPPDPDLRPRFAGVRFFTVPFPAVLRDPAQLAGRVSAVAGCRNVSVSHGEGALLQPATDFRDRFGHAVLVADDRPALDTALARVDTHVAQSVGSAVACIS</sequence>
<feature type="domain" description="ATP-grasp" evidence="5">
    <location>
        <begin position="120"/>
        <end position="323"/>
    </location>
</feature>
<keyword evidence="3 4" id="KW-0067">ATP-binding</keyword>
<dbReference type="InterPro" id="IPR052032">
    <property type="entry name" value="ATP-dep_AA_Ligase"/>
</dbReference>
<organism evidence="6 7">
    <name type="scientific">Streptomyces radiopugnans</name>
    <dbReference type="NCBI Taxonomy" id="403935"/>
    <lineage>
        <taxon>Bacteria</taxon>
        <taxon>Bacillati</taxon>
        <taxon>Actinomycetota</taxon>
        <taxon>Actinomycetes</taxon>
        <taxon>Kitasatosporales</taxon>
        <taxon>Streptomycetaceae</taxon>
        <taxon>Streptomyces</taxon>
    </lineage>
</organism>
<dbReference type="EMBL" id="FOET01000019">
    <property type="protein sequence ID" value="SEQ91009.1"/>
    <property type="molecule type" value="Genomic_DNA"/>
</dbReference>
<evidence type="ECO:0000256" key="2">
    <source>
        <dbReference type="ARBA" id="ARBA00022741"/>
    </source>
</evidence>
<dbReference type="GO" id="GO:0046872">
    <property type="term" value="F:metal ion binding"/>
    <property type="evidence" value="ECO:0007669"/>
    <property type="project" value="InterPro"/>
</dbReference>
<evidence type="ECO:0000259" key="5">
    <source>
        <dbReference type="PROSITE" id="PS50975"/>
    </source>
</evidence>
<keyword evidence="2 4" id="KW-0547">Nucleotide-binding</keyword>
<dbReference type="RefSeq" id="WP_093663029.1">
    <property type="nucleotide sequence ID" value="NZ_FOET01000019.1"/>
</dbReference>
<dbReference type="PROSITE" id="PS50975">
    <property type="entry name" value="ATP_GRASP"/>
    <property type="match status" value="1"/>
</dbReference>
<dbReference type="Proteomes" id="UP000199055">
    <property type="component" value="Unassembled WGS sequence"/>
</dbReference>
<gene>
    <name evidence="6" type="ORF">SAMN05216481_11990</name>
</gene>